<keyword evidence="3" id="KW-1003">Cell membrane</keyword>
<evidence type="ECO:0000256" key="3">
    <source>
        <dbReference type="ARBA" id="ARBA00022475"/>
    </source>
</evidence>
<evidence type="ECO:0000313" key="10">
    <source>
        <dbReference type="Proteomes" id="UP000515292"/>
    </source>
</evidence>
<dbReference type="Proteomes" id="UP000515292">
    <property type="component" value="Chromosome"/>
</dbReference>
<reference evidence="9 10" key="1">
    <citation type="submission" date="2020-07" db="EMBL/GenBank/DDBJ databases">
        <title>Complete genome sequence for Sandaracinobacter sp. M6.</title>
        <authorList>
            <person name="Tang Y."/>
            <person name="Liu Q."/>
            <person name="Guo Z."/>
            <person name="Lei P."/>
            <person name="Huang B."/>
        </authorList>
    </citation>
    <scope>NUCLEOTIDE SEQUENCE [LARGE SCALE GENOMIC DNA]</scope>
    <source>
        <strain evidence="9 10">M6</strain>
    </source>
</reference>
<dbReference type="PRINTS" id="PR01837">
    <property type="entry name" value="MGTCSAPBPROT"/>
</dbReference>
<dbReference type="InterPro" id="IPR049177">
    <property type="entry name" value="MgtC_SapB_SrpB_YhiD_N"/>
</dbReference>
<dbReference type="GO" id="GO:0005886">
    <property type="term" value="C:plasma membrane"/>
    <property type="evidence" value="ECO:0007669"/>
    <property type="project" value="UniProtKB-SubCell"/>
</dbReference>
<gene>
    <name evidence="9" type="ORF">H3309_13090</name>
</gene>
<evidence type="ECO:0000256" key="5">
    <source>
        <dbReference type="ARBA" id="ARBA00022989"/>
    </source>
</evidence>
<feature type="transmembrane region" description="Helical" evidence="7">
    <location>
        <begin position="64"/>
        <end position="81"/>
    </location>
</feature>
<evidence type="ECO:0000259" key="8">
    <source>
        <dbReference type="Pfam" id="PF02308"/>
    </source>
</evidence>
<accession>A0A7G5IFZ1</accession>
<evidence type="ECO:0000256" key="1">
    <source>
        <dbReference type="ARBA" id="ARBA00004651"/>
    </source>
</evidence>
<name>A0A7G5IFZ1_9SPHN</name>
<keyword evidence="6 7" id="KW-0472">Membrane</keyword>
<keyword evidence="7" id="KW-0997">Cell inner membrane</keyword>
<dbReference type="PANTHER" id="PTHR33778:SF1">
    <property type="entry name" value="MAGNESIUM TRANSPORTER YHID-RELATED"/>
    <property type="match status" value="1"/>
</dbReference>
<dbReference type="InterPro" id="IPR003416">
    <property type="entry name" value="MgtC/SapB/SrpB/YhiD_fam"/>
</dbReference>
<evidence type="ECO:0000256" key="4">
    <source>
        <dbReference type="ARBA" id="ARBA00022692"/>
    </source>
</evidence>
<keyword evidence="5 7" id="KW-1133">Transmembrane helix</keyword>
<evidence type="ECO:0000313" key="9">
    <source>
        <dbReference type="EMBL" id="QMW22283.1"/>
    </source>
</evidence>
<evidence type="ECO:0000256" key="6">
    <source>
        <dbReference type="ARBA" id="ARBA00023136"/>
    </source>
</evidence>
<dbReference type="RefSeq" id="WP_182295128.1">
    <property type="nucleotide sequence ID" value="NZ_CP059851.1"/>
</dbReference>
<dbReference type="EMBL" id="CP059851">
    <property type="protein sequence ID" value="QMW22283.1"/>
    <property type="molecule type" value="Genomic_DNA"/>
</dbReference>
<keyword evidence="4 7" id="KW-0812">Transmembrane</keyword>
<dbReference type="AlphaFoldDB" id="A0A7G5IFZ1"/>
<protein>
    <recommendedName>
        <fullName evidence="7">Protein MgtC</fullName>
    </recommendedName>
</protein>
<sequence length="149" mass="15420">MMWELESALRLLVATLVGAAVGLNRDLHGKPTGVRTLGLVGLASALLTLMVIDAGGGHDAISRVVQGVVTGIGFLGAGVILRDPAGQHVHGLTTAAAIWLTAALGMAVGYGLWWTVASAVVLTFAVLLFGGRLEKRLRAALKRETGDED</sequence>
<feature type="transmembrane region" description="Helical" evidence="7">
    <location>
        <begin position="96"/>
        <end position="129"/>
    </location>
</feature>
<feature type="transmembrane region" description="Helical" evidence="7">
    <location>
        <begin position="32"/>
        <end position="52"/>
    </location>
</feature>
<keyword evidence="10" id="KW-1185">Reference proteome</keyword>
<dbReference type="KEGG" id="sand:H3309_13090"/>
<evidence type="ECO:0000256" key="7">
    <source>
        <dbReference type="RuleBase" id="RU365041"/>
    </source>
</evidence>
<organism evidence="9 10">
    <name type="scientific">Sandaracinobacteroides saxicola</name>
    <dbReference type="NCBI Taxonomy" id="2759707"/>
    <lineage>
        <taxon>Bacteria</taxon>
        <taxon>Pseudomonadati</taxon>
        <taxon>Pseudomonadota</taxon>
        <taxon>Alphaproteobacteria</taxon>
        <taxon>Sphingomonadales</taxon>
        <taxon>Sphingosinicellaceae</taxon>
        <taxon>Sandaracinobacteroides</taxon>
    </lineage>
</organism>
<feature type="domain" description="MgtC/SapB/SrpB/YhiD N-terminal" evidence="8">
    <location>
        <begin position="11"/>
        <end position="135"/>
    </location>
</feature>
<comment type="similarity">
    <text evidence="2 7">Belongs to the MgtC/SapB family.</text>
</comment>
<comment type="subcellular location">
    <subcellularLocation>
        <location evidence="7">Cell inner membrane</location>
        <topology evidence="7">Multi-pass membrane protein</topology>
    </subcellularLocation>
    <subcellularLocation>
        <location evidence="1">Cell membrane</location>
        <topology evidence="1">Multi-pass membrane protein</topology>
    </subcellularLocation>
</comment>
<dbReference type="Pfam" id="PF02308">
    <property type="entry name" value="MgtC"/>
    <property type="match status" value="1"/>
</dbReference>
<proteinExistence type="inferred from homology"/>
<evidence type="ECO:0000256" key="2">
    <source>
        <dbReference type="ARBA" id="ARBA00009298"/>
    </source>
</evidence>
<dbReference type="PANTHER" id="PTHR33778">
    <property type="entry name" value="PROTEIN MGTC"/>
    <property type="match status" value="1"/>
</dbReference>